<keyword evidence="2" id="KW-1185">Reference proteome</keyword>
<organism evidence="1 2">
    <name type="scientific">Ktedonobacter racemifer DSM 44963</name>
    <dbReference type="NCBI Taxonomy" id="485913"/>
    <lineage>
        <taxon>Bacteria</taxon>
        <taxon>Bacillati</taxon>
        <taxon>Chloroflexota</taxon>
        <taxon>Ktedonobacteria</taxon>
        <taxon>Ktedonobacterales</taxon>
        <taxon>Ktedonobacteraceae</taxon>
        <taxon>Ktedonobacter</taxon>
    </lineage>
</organism>
<sequence length="80" mass="8918">MRLMKRQEGVTVHISLPWEIEYLASLSEQGREWVPLSSTGDNAQVVGMINSRSYEIQLHPGVEIVDRQVVVLSPPTSSKG</sequence>
<accession>D6TGW1</accession>
<reference evidence="1 2" key="1">
    <citation type="journal article" date="2011" name="Stand. Genomic Sci.">
        <title>Non-contiguous finished genome sequence and contextual data of the filamentous soil bacterium Ktedonobacter racemifer type strain (SOSP1-21).</title>
        <authorList>
            <person name="Chang Y.J."/>
            <person name="Land M."/>
            <person name="Hauser L."/>
            <person name="Chertkov O."/>
            <person name="Del Rio T.G."/>
            <person name="Nolan M."/>
            <person name="Copeland A."/>
            <person name="Tice H."/>
            <person name="Cheng J.F."/>
            <person name="Lucas S."/>
            <person name="Han C."/>
            <person name="Goodwin L."/>
            <person name="Pitluck S."/>
            <person name="Ivanova N."/>
            <person name="Ovchinikova G."/>
            <person name="Pati A."/>
            <person name="Chen A."/>
            <person name="Palaniappan K."/>
            <person name="Mavromatis K."/>
            <person name="Liolios K."/>
            <person name="Brettin T."/>
            <person name="Fiebig A."/>
            <person name="Rohde M."/>
            <person name="Abt B."/>
            <person name="Goker M."/>
            <person name="Detter J.C."/>
            <person name="Woyke T."/>
            <person name="Bristow J."/>
            <person name="Eisen J.A."/>
            <person name="Markowitz V."/>
            <person name="Hugenholtz P."/>
            <person name="Kyrpides N.C."/>
            <person name="Klenk H.P."/>
            <person name="Lapidus A."/>
        </authorList>
    </citation>
    <scope>NUCLEOTIDE SEQUENCE [LARGE SCALE GENOMIC DNA]</scope>
    <source>
        <strain evidence="2">DSM 44963</strain>
    </source>
</reference>
<gene>
    <name evidence="1" type="ORF">Krac_10396</name>
</gene>
<protein>
    <submittedName>
        <fullName evidence="1">Uncharacterized protein</fullName>
    </submittedName>
</protein>
<dbReference type="EMBL" id="ADVG01000001">
    <property type="protein sequence ID" value="EFH88890.1"/>
    <property type="molecule type" value="Genomic_DNA"/>
</dbReference>
<dbReference type="OrthoDB" id="173115at2"/>
<proteinExistence type="predicted"/>
<evidence type="ECO:0000313" key="2">
    <source>
        <dbReference type="Proteomes" id="UP000004508"/>
    </source>
</evidence>
<dbReference type="InParanoid" id="D6TGW1"/>
<dbReference type="Proteomes" id="UP000004508">
    <property type="component" value="Unassembled WGS sequence"/>
</dbReference>
<evidence type="ECO:0000313" key="1">
    <source>
        <dbReference type="EMBL" id="EFH88890.1"/>
    </source>
</evidence>
<name>D6TGW1_KTERA</name>
<comment type="caution">
    <text evidence="1">The sequence shown here is derived from an EMBL/GenBank/DDBJ whole genome shotgun (WGS) entry which is preliminary data.</text>
</comment>
<dbReference type="AlphaFoldDB" id="D6TGW1"/>